<name>A0A4P9YCR6_ROZAC</name>
<dbReference type="GO" id="GO:0003824">
    <property type="term" value="F:catalytic activity"/>
    <property type="evidence" value="ECO:0007669"/>
    <property type="project" value="InterPro"/>
</dbReference>
<evidence type="ECO:0000313" key="3">
    <source>
        <dbReference type="Proteomes" id="UP000281549"/>
    </source>
</evidence>
<dbReference type="EMBL" id="ML006152">
    <property type="protein sequence ID" value="RKP16905.1"/>
    <property type="molecule type" value="Genomic_DNA"/>
</dbReference>
<feature type="non-terminal residue" evidence="2">
    <location>
        <position position="1"/>
    </location>
</feature>
<dbReference type="Gene3D" id="3.60.10.10">
    <property type="entry name" value="Endonuclease/exonuclease/phosphatase"/>
    <property type="match status" value="1"/>
</dbReference>
<protein>
    <recommendedName>
        <fullName evidence="1">Endonuclease/exonuclease/phosphatase domain-containing protein</fullName>
    </recommendedName>
</protein>
<feature type="non-terminal residue" evidence="2">
    <location>
        <position position="705"/>
    </location>
</feature>
<evidence type="ECO:0000313" key="2">
    <source>
        <dbReference type="EMBL" id="RKP16905.1"/>
    </source>
</evidence>
<organism evidence="2 3">
    <name type="scientific">Rozella allomycis (strain CSF55)</name>
    <dbReference type="NCBI Taxonomy" id="988480"/>
    <lineage>
        <taxon>Eukaryota</taxon>
        <taxon>Fungi</taxon>
        <taxon>Fungi incertae sedis</taxon>
        <taxon>Cryptomycota</taxon>
        <taxon>Cryptomycota incertae sedis</taxon>
        <taxon>Rozella</taxon>
    </lineage>
</organism>
<evidence type="ECO:0000259" key="1">
    <source>
        <dbReference type="Pfam" id="PF03372"/>
    </source>
</evidence>
<reference evidence="3" key="1">
    <citation type="journal article" date="2018" name="Nat. Microbiol.">
        <title>Leveraging single-cell genomics to expand the fungal tree of life.</title>
        <authorList>
            <person name="Ahrendt S.R."/>
            <person name="Quandt C.A."/>
            <person name="Ciobanu D."/>
            <person name="Clum A."/>
            <person name="Salamov A."/>
            <person name="Andreopoulos B."/>
            <person name="Cheng J.F."/>
            <person name="Woyke T."/>
            <person name="Pelin A."/>
            <person name="Henrissat B."/>
            <person name="Reynolds N.K."/>
            <person name="Benny G.L."/>
            <person name="Smith M.E."/>
            <person name="James T.Y."/>
            <person name="Grigoriev I.V."/>
        </authorList>
    </citation>
    <scope>NUCLEOTIDE SEQUENCE [LARGE SCALE GENOMIC DNA]</scope>
    <source>
        <strain evidence="3">CSF55</strain>
    </source>
</reference>
<accession>A0A4P9YCR6</accession>
<dbReference type="InterPro" id="IPR036691">
    <property type="entry name" value="Endo/exonu/phosph_ase_sf"/>
</dbReference>
<dbReference type="InterPro" id="IPR005135">
    <property type="entry name" value="Endo/exonuclease/phosphatase"/>
</dbReference>
<dbReference type="Proteomes" id="UP000281549">
    <property type="component" value="Unassembled WGS sequence"/>
</dbReference>
<gene>
    <name evidence="2" type="ORF">ROZALSC1DRAFT_31234</name>
</gene>
<sequence length="705" mass="82090">SSVAYSFAKTRLYEENVVDSILKLPTVSNITQISVNRSVCYVTFNSLEDAIKASEQNLVVNNNCITPSLCLQKKFKFVSLYLKNVPLVNDMTALNQQIMQAFSNFNVDDVYLYVYSNAINVRSDIVKIIIRTDQPKIFVPGSIDINGHKIDVLDSKGVNLNKINCQYCHEKNHRIYECPKLEICSDCKKLYPINKHKNYKKNQKNQKTILKRPESETKEMEKNTSEVMIFKGQNSFVSNLKRKVNRKSNLIKDSINFSDNNMFSILDDQDVDIVKDITTVSRRNQSIAQTKRTKNISLTKVIKASPKQSNIIDISMSTKRNISFKRVENNLHSDDNTLGTRRIKKLRLVFNELLDIPFNMNVNKNICENDIIKENSSDSMEGVINNMCSDPCSTKTFLKNSNLQFLTDDSSVAKKIDILTIQDHHFVNDFPHHVYQNSIWTPAQSVHHGGVAIISFDPKIKMDVIKSENNFLLVKVIKSDMQIKEFYLLTLYGPPQRKLIKQFVKSLPNINEYENIIVTGDFNCTSSSQDRTSDNNQDFYYWKCYENYLTKLNDVFQYNNDKTKRFTYNNASVINSKSRIDKIFVSDSFTEYLQQDLQLHYYPRSDHLLLNLKIGHIENEKQFGPGYWKLNNTILKDPMFRLDLHNLIFHFKCKYSDNVIFYWDLFKDAAKKLCIKYSKKLKKERVNKLENIWQQISIEKSQSRI</sequence>
<proteinExistence type="predicted"/>
<dbReference type="AlphaFoldDB" id="A0A4P9YCR6"/>
<feature type="domain" description="Endonuclease/exonuclease/phosphatase" evidence="1">
    <location>
        <begin position="417"/>
        <end position="590"/>
    </location>
</feature>
<dbReference type="SUPFAM" id="SSF56219">
    <property type="entry name" value="DNase I-like"/>
    <property type="match status" value="1"/>
</dbReference>
<dbReference type="Pfam" id="PF03372">
    <property type="entry name" value="Exo_endo_phos"/>
    <property type="match status" value="1"/>
</dbReference>